<accession>A0A3S0KW64</accession>
<proteinExistence type="predicted"/>
<gene>
    <name evidence="1" type="ORF">EKG37_03660</name>
</gene>
<evidence type="ECO:0000313" key="2">
    <source>
        <dbReference type="Proteomes" id="UP000271374"/>
    </source>
</evidence>
<dbReference type="EMBL" id="RXNT01000002">
    <property type="protein sequence ID" value="RTR35740.1"/>
    <property type="molecule type" value="Genomic_DNA"/>
</dbReference>
<name>A0A3S0KW64_9BACI</name>
<dbReference type="OrthoDB" id="9799092at2"/>
<comment type="caution">
    <text evidence="1">The sequence shown here is derived from an EMBL/GenBank/DDBJ whole genome shotgun (WGS) entry which is preliminary data.</text>
</comment>
<protein>
    <submittedName>
        <fullName evidence="1">Tunicamycin resistance protein</fullName>
    </submittedName>
</protein>
<sequence>MIIMVNGAFGVGKTTVAKELHKTIKESMLYDPEEVGFMLRSIITEDIKLPEERTDNFQDLKLWKVLVVQVAEQLRRQYNKNLIVPMTISDKEYFHYIYKGFKGIDKETYHFCLIAEEPTIHERLRLRGETEGNWCYQQTSKCVAAFQAEEFAQQIKTDGKSIDDIVKEMKREIDGL</sequence>
<dbReference type="AlphaFoldDB" id="A0A3S0KW64"/>
<evidence type="ECO:0000313" key="1">
    <source>
        <dbReference type="EMBL" id="RTR35740.1"/>
    </source>
</evidence>
<reference evidence="1 2" key="1">
    <citation type="submission" date="2018-12" db="EMBL/GenBank/DDBJ databases">
        <title>Bacillus yapensis draft genome sequence.</title>
        <authorList>
            <person name="Yu L."/>
            <person name="Xu X."/>
            <person name="Tang X."/>
        </authorList>
    </citation>
    <scope>NUCLEOTIDE SEQUENCE [LARGE SCALE GENOMIC DNA]</scope>
    <source>
        <strain evidence="1 2">XXST-01</strain>
    </source>
</reference>
<dbReference type="Gene3D" id="3.40.50.300">
    <property type="entry name" value="P-loop containing nucleotide triphosphate hydrolases"/>
    <property type="match status" value="1"/>
</dbReference>
<dbReference type="RefSeq" id="WP_126406380.1">
    <property type="nucleotide sequence ID" value="NZ_RXNT01000002.1"/>
</dbReference>
<keyword evidence="2" id="KW-1185">Reference proteome</keyword>
<dbReference type="Pfam" id="PF13238">
    <property type="entry name" value="AAA_18"/>
    <property type="match status" value="1"/>
</dbReference>
<dbReference type="InterPro" id="IPR027417">
    <property type="entry name" value="P-loop_NTPase"/>
</dbReference>
<dbReference type="Proteomes" id="UP000271374">
    <property type="component" value="Unassembled WGS sequence"/>
</dbReference>
<dbReference type="SUPFAM" id="SSF52540">
    <property type="entry name" value="P-loop containing nucleoside triphosphate hydrolases"/>
    <property type="match status" value="1"/>
</dbReference>
<organism evidence="1 2">
    <name type="scientific">Bacillus yapensis</name>
    <dbReference type="NCBI Taxonomy" id="2492960"/>
    <lineage>
        <taxon>Bacteria</taxon>
        <taxon>Bacillati</taxon>
        <taxon>Bacillota</taxon>
        <taxon>Bacilli</taxon>
        <taxon>Bacillales</taxon>
        <taxon>Bacillaceae</taxon>
        <taxon>Bacillus</taxon>
    </lineage>
</organism>